<feature type="binding site" evidence="11">
    <location>
        <position position="220"/>
    </location>
    <ligand>
        <name>substrate</name>
    </ligand>
</feature>
<dbReference type="NCBIfam" id="TIGR00221">
    <property type="entry name" value="nagA"/>
    <property type="match status" value="1"/>
</dbReference>
<evidence type="ECO:0000256" key="11">
    <source>
        <dbReference type="PIRSR" id="PIRSR038994-2"/>
    </source>
</evidence>
<evidence type="ECO:0000256" key="7">
    <source>
        <dbReference type="ARBA" id="ARBA00047647"/>
    </source>
</evidence>
<dbReference type="SUPFAM" id="SSF51338">
    <property type="entry name" value="Composite domain of metallo-dependent hydrolases"/>
    <property type="match status" value="1"/>
</dbReference>
<keyword evidence="15" id="KW-1185">Reference proteome</keyword>
<dbReference type="InterPro" id="IPR032466">
    <property type="entry name" value="Metal_Hydrolase"/>
</dbReference>
<dbReference type="PANTHER" id="PTHR11113">
    <property type="entry name" value="N-ACETYLGLUCOSAMINE-6-PHOSPHATE DEACETYLASE"/>
    <property type="match status" value="1"/>
</dbReference>
<dbReference type="GO" id="GO:0046872">
    <property type="term" value="F:metal ion binding"/>
    <property type="evidence" value="ECO:0007669"/>
    <property type="project" value="UniProtKB-KW"/>
</dbReference>
<feature type="binding site" evidence="12">
    <location>
        <position position="209"/>
    </location>
    <ligand>
        <name>Zn(2+)</name>
        <dbReference type="ChEBI" id="CHEBI:29105"/>
    </ligand>
</feature>
<dbReference type="FunFam" id="3.20.20.140:FF:000004">
    <property type="entry name" value="N-acetylglucosamine-6-phosphate deacetylase"/>
    <property type="match status" value="1"/>
</dbReference>
<comment type="pathway">
    <text evidence="8">Amino-sugar metabolism; N-acetylneuraminate degradation; D-fructose 6-phosphate from N-acetylneuraminate: step 4/5.</text>
</comment>
<dbReference type="Proteomes" id="UP000291832">
    <property type="component" value="Unassembled WGS sequence"/>
</dbReference>
<feature type="domain" description="Amidohydrolase-related" evidence="13">
    <location>
        <begin position="47"/>
        <end position="368"/>
    </location>
</feature>
<dbReference type="EMBL" id="SHKI01000003">
    <property type="protein sequence ID" value="RZT66559.1"/>
    <property type="molecule type" value="Genomic_DNA"/>
</dbReference>
<reference evidence="14 15" key="1">
    <citation type="journal article" date="2015" name="Stand. Genomic Sci.">
        <title>Genomic Encyclopedia of Bacterial and Archaeal Type Strains, Phase III: the genomes of soil and plant-associated and newly described type strains.</title>
        <authorList>
            <person name="Whitman W.B."/>
            <person name="Woyke T."/>
            <person name="Klenk H.P."/>
            <person name="Zhou Y."/>
            <person name="Lilburn T.G."/>
            <person name="Beck B.J."/>
            <person name="De Vos P."/>
            <person name="Vandamme P."/>
            <person name="Eisen J.A."/>
            <person name="Garrity G."/>
            <person name="Hugenholtz P."/>
            <person name="Kyrpides N.C."/>
        </authorList>
    </citation>
    <scope>NUCLEOTIDE SEQUENCE [LARGE SCALE GENOMIC DNA]</scope>
    <source>
        <strain evidence="14 15">RF6</strain>
    </source>
</reference>
<comment type="cofactor">
    <cofactor evidence="12">
        <name>a divalent metal cation</name>
        <dbReference type="ChEBI" id="CHEBI:60240"/>
    </cofactor>
    <text evidence="12">Binds 1 divalent metal cation per subunit.</text>
</comment>
<comment type="similarity">
    <text evidence="1 9">Belongs to the metallo-dependent hydrolases superfamily. NagA family.</text>
</comment>
<dbReference type="InterPro" id="IPR003764">
    <property type="entry name" value="GlcNAc_6-P_deAcase"/>
</dbReference>
<evidence type="ECO:0000313" key="15">
    <source>
        <dbReference type="Proteomes" id="UP000291832"/>
    </source>
</evidence>
<evidence type="ECO:0000256" key="10">
    <source>
        <dbReference type="PIRSR" id="PIRSR038994-1"/>
    </source>
</evidence>
<dbReference type="Pfam" id="PF01979">
    <property type="entry name" value="Amidohydro_1"/>
    <property type="match status" value="1"/>
</dbReference>
<name>A0A4V6MD22_9MICO</name>
<evidence type="ECO:0000313" key="14">
    <source>
        <dbReference type="EMBL" id="RZT66559.1"/>
    </source>
</evidence>
<keyword evidence="6 9" id="KW-0119">Carbohydrate metabolism</keyword>
<dbReference type="Gene3D" id="3.20.20.140">
    <property type="entry name" value="Metal-dependent hydrolases"/>
    <property type="match status" value="1"/>
</dbReference>
<dbReference type="AlphaFoldDB" id="A0A4V6MD22"/>
<organism evidence="14 15">
    <name type="scientific">Leucobacter luti</name>
    <dbReference type="NCBI Taxonomy" id="340320"/>
    <lineage>
        <taxon>Bacteria</taxon>
        <taxon>Bacillati</taxon>
        <taxon>Actinomycetota</taxon>
        <taxon>Actinomycetes</taxon>
        <taxon>Micrococcales</taxon>
        <taxon>Microbacteriaceae</taxon>
        <taxon>Leucobacter</taxon>
    </lineage>
</organism>
<evidence type="ECO:0000256" key="4">
    <source>
        <dbReference type="ARBA" id="ARBA00022723"/>
    </source>
</evidence>
<dbReference type="GO" id="GO:0008448">
    <property type="term" value="F:N-acetylglucosamine-6-phosphate deacetylase activity"/>
    <property type="evidence" value="ECO:0007669"/>
    <property type="project" value="UniProtKB-EC"/>
</dbReference>
<keyword evidence="4 12" id="KW-0479">Metal-binding</keyword>
<feature type="binding site" evidence="11">
    <location>
        <position position="133"/>
    </location>
    <ligand>
        <name>substrate</name>
    </ligand>
</feature>
<evidence type="ECO:0000259" key="13">
    <source>
        <dbReference type="Pfam" id="PF01979"/>
    </source>
</evidence>
<evidence type="ECO:0000256" key="5">
    <source>
        <dbReference type="ARBA" id="ARBA00022801"/>
    </source>
</evidence>
<evidence type="ECO:0000256" key="3">
    <source>
        <dbReference type="ARBA" id="ARBA00018029"/>
    </source>
</evidence>
<feature type="binding site" evidence="11">
    <location>
        <position position="244"/>
    </location>
    <ligand>
        <name>substrate</name>
    </ligand>
</feature>
<keyword evidence="5 9" id="KW-0378">Hydrolase</keyword>
<protein>
    <recommendedName>
        <fullName evidence="3">N-acetylglucosamine-6-phosphate deacetylase</fullName>
        <ecNumber evidence="2">3.5.1.25</ecNumber>
    </recommendedName>
</protein>
<sequence length="383" mass="39333">MLIAAGRVVTSETVHRPGWVEIDAGRVRALGAGTPPRTPDRAYPEHTIVPGFVDIHVHGGGGSDYPDGDRGGALAARDAHRARGTTRTMASLVTADRASLLAQVERLAPLVAAGELGGIHLEGPWLSQKRAGAHDVAQLRAPDPAEIDALLAAADGAIRMVTIAPELPGALAAIERLVGAGVTVALGHTDADYEQTRAALAAGATVATHLFNAMPALHHREPGPILALLEDSRVTVELIADGTHLHPSLARWIAERVGDERVALVTDAMGAAACGDGDYRLGELAVEVRKGVAKLAGTETIAGSTVTMDVLFRIAAGAGSEAELRAAVRKTSTTPARAVGWADAGDLAPGLVADLVVLDPDLHVAAVFAVGQILGDAAALNAR</sequence>
<feature type="binding site" evidence="11">
    <location>
        <begin position="212"/>
        <end position="213"/>
    </location>
    <ligand>
        <name>substrate</name>
    </ligand>
</feature>
<dbReference type="Gene3D" id="2.30.40.10">
    <property type="entry name" value="Urease, subunit C, domain 1"/>
    <property type="match status" value="1"/>
</dbReference>
<dbReference type="InterPro" id="IPR011059">
    <property type="entry name" value="Metal-dep_hydrolase_composite"/>
</dbReference>
<feature type="binding site" evidence="11">
    <location>
        <begin position="301"/>
        <end position="303"/>
    </location>
    <ligand>
        <name>substrate</name>
    </ligand>
</feature>
<gene>
    <name evidence="14" type="ORF">EV139_0678</name>
</gene>
<accession>A0A4V6MD22</accession>
<dbReference type="GO" id="GO:0006046">
    <property type="term" value="P:N-acetylglucosamine catabolic process"/>
    <property type="evidence" value="ECO:0007669"/>
    <property type="project" value="TreeGrafter"/>
</dbReference>
<dbReference type="OrthoDB" id="9776488at2"/>
<dbReference type="EC" id="3.5.1.25" evidence="2"/>
<dbReference type="SUPFAM" id="SSF51556">
    <property type="entry name" value="Metallo-dependent hydrolases"/>
    <property type="match status" value="1"/>
</dbReference>
<dbReference type="RefSeq" id="WP_130452934.1">
    <property type="nucleotide sequence ID" value="NZ_QYAG01000001.1"/>
</dbReference>
<evidence type="ECO:0000256" key="9">
    <source>
        <dbReference type="PIRNR" id="PIRNR038994"/>
    </source>
</evidence>
<evidence type="ECO:0000256" key="6">
    <source>
        <dbReference type="ARBA" id="ARBA00023277"/>
    </source>
</evidence>
<feature type="binding site" evidence="12">
    <location>
        <position position="188"/>
    </location>
    <ligand>
        <name>Zn(2+)</name>
        <dbReference type="ChEBI" id="CHEBI:29105"/>
    </ligand>
</feature>
<evidence type="ECO:0000256" key="1">
    <source>
        <dbReference type="ARBA" id="ARBA00010716"/>
    </source>
</evidence>
<feature type="binding site" evidence="12">
    <location>
        <position position="122"/>
    </location>
    <ligand>
        <name>Zn(2+)</name>
        <dbReference type="ChEBI" id="CHEBI:29105"/>
    </ligand>
</feature>
<dbReference type="PIRSF" id="PIRSF038994">
    <property type="entry name" value="NagA"/>
    <property type="match status" value="1"/>
</dbReference>
<feature type="active site" description="Proton donor/acceptor" evidence="10">
    <location>
        <position position="267"/>
    </location>
</feature>
<evidence type="ECO:0000256" key="8">
    <source>
        <dbReference type="ARBA" id="ARBA00060590"/>
    </source>
</evidence>
<comment type="catalytic activity">
    <reaction evidence="7">
        <text>N-acetyl-D-glucosamine 6-phosphate + H2O = D-glucosamine 6-phosphate + acetate</text>
        <dbReference type="Rhea" id="RHEA:22936"/>
        <dbReference type="ChEBI" id="CHEBI:15377"/>
        <dbReference type="ChEBI" id="CHEBI:30089"/>
        <dbReference type="ChEBI" id="CHEBI:57513"/>
        <dbReference type="ChEBI" id="CHEBI:58725"/>
        <dbReference type="EC" id="3.5.1.25"/>
    </reaction>
</comment>
<dbReference type="PANTHER" id="PTHR11113:SF14">
    <property type="entry name" value="N-ACETYLGLUCOSAMINE-6-PHOSPHATE DEACETYLASE"/>
    <property type="match status" value="1"/>
</dbReference>
<dbReference type="InterPro" id="IPR006680">
    <property type="entry name" value="Amidohydro-rel"/>
</dbReference>
<dbReference type="CDD" id="cd00854">
    <property type="entry name" value="NagA"/>
    <property type="match status" value="1"/>
</dbReference>
<evidence type="ECO:0000256" key="2">
    <source>
        <dbReference type="ARBA" id="ARBA00011899"/>
    </source>
</evidence>
<proteinExistence type="inferred from homology"/>
<comment type="caution">
    <text evidence="14">The sequence shown here is derived from an EMBL/GenBank/DDBJ whole genome shotgun (WGS) entry which is preliminary data.</text>
</comment>
<evidence type="ECO:0000256" key="12">
    <source>
        <dbReference type="PIRSR" id="PIRSR038994-3"/>
    </source>
</evidence>